<dbReference type="AlphaFoldDB" id="A0A8H4SSX7"/>
<gene>
    <name evidence="2" type="ORF">FSARC_14505</name>
</gene>
<sequence>MRYTCLTLAATALFGMTTCLPQLVPYDVSTILAGPFDEYCTYIGPKDAIAALGYVAEGPLRGLEATDIYSIVDGNRGAVLLQISGKQSAEFAGLPLQKDGRFNVKEAELLVFDGDALVRTATTMTPIALMKEQMKGVIKAPKPSKITLTKNPQTNRDFREKLRKTLASLHLNVNLGNGSKNGQFAVPDVEVELDNKIFRGRDAFIKLVASDDAGRGAFPRKIYHDAEILVDGKQGAIEYIWQSKQEQEYLGIPSKNGTMVKVRGMMFFEFNDAGFITKATNVYDEGVIAATLSGNATYLYP</sequence>
<comment type="caution">
    <text evidence="2">The sequence shown here is derived from an EMBL/GenBank/DDBJ whole genome shotgun (WGS) entry which is preliminary data.</text>
</comment>
<feature type="chain" id="PRO_5034135701" evidence="1">
    <location>
        <begin position="20"/>
        <end position="301"/>
    </location>
</feature>
<organism evidence="2 3">
    <name type="scientific">Fusarium sarcochroum</name>
    <dbReference type="NCBI Taxonomy" id="1208366"/>
    <lineage>
        <taxon>Eukaryota</taxon>
        <taxon>Fungi</taxon>
        <taxon>Dikarya</taxon>
        <taxon>Ascomycota</taxon>
        <taxon>Pezizomycotina</taxon>
        <taxon>Sordariomycetes</taxon>
        <taxon>Hypocreomycetidae</taxon>
        <taxon>Hypocreales</taxon>
        <taxon>Nectriaceae</taxon>
        <taxon>Fusarium</taxon>
        <taxon>Fusarium lateritium species complex</taxon>
    </lineage>
</organism>
<dbReference type="EMBL" id="JABEXW010001260">
    <property type="protein sequence ID" value="KAF4945112.1"/>
    <property type="molecule type" value="Genomic_DNA"/>
</dbReference>
<evidence type="ECO:0000256" key="1">
    <source>
        <dbReference type="SAM" id="SignalP"/>
    </source>
</evidence>
<evidence type="ECO:0000313" key="3">
    <source>
        <dbReference type="Proteomes" id="UP000622797"/>
    </source>
</evidence>
<protein>
    <submittedName>
        <fullName evidence="2">Uncharacterized protein</fullName>
    </submittedName>
</protein>
<dbReference type="InterPro" id="IPR032710">
    <property type="entry name" value="NTF2-like_dom_sf"/>
</dbReference>
<dbReference type="OrthoDB" id="4889166at2759"/>
<name>A0A8H4SSX7_9HYPO</name>
<feature type="signal peptide" evidence="1">
    <location>
        <begin position="1"/>
        <end position="19"/>
    </location>
</feature>
<evidence type="ECO:0000313" key="2">
    <source>
        <dbReference type="EMBL" id="KAF4945112.1"/>
    </source>
</evidence>
<keyword evidence="1" id="KW-0732">Signal</keyword>
<accession>A0A8H4SSX7</accession>
<proteinExistence type="predicted"/>
<dbReference type="Proteomes" id="UP000622797">
    <property type="component" value="Unassembled WGS sequence"/>
</dbReference>
<reference evidence="2" key="1">
    <citation type="journal article" date="2020" name="BMC Genomics">
        <title>Correction to: Identification and distribution of gene clusters required for synthesis of sphingolipid metabolism inhibitors in diverse species of the filamentous fungus Fusarium.</title>
        <authorList>
            <person name="Kim H.S."/>
            <person name="Lohmar J.M."/>
            <person name="Busman M."/>
            <person name="Brown D.W."/>
            <person name="Naumann T.A."/>
            <person name="Divon H.H."/>
            <person name="Lysoe E."/>
            <person name="Uhlig S."/>
            <person name="Proctor R.H."/>
        </authorList>
    </citation>
    <scope>NUCLEOTIDE SEQUENCE</scope>
    <source>
        <strain evidence="2">NRRL 20472</strain>
    </source>
</reference>
<dbReference type="SUPFAM" id="SSF54427">
    <property type="entry name" value="NTF2-like"/>
    <property type="match status" value="1"/>
</dbReference>
<keyword evidence="3" id="KW-1185">Reference proteome</keyword>
<reference evidence="2" key="2">
    <citation type="submission" date="2020-05" db="EMBL/GenBank/DDBJ databases">
        <authorList>
            <person name="Kim H.-S."/>
            <person name="Proctor R.H."/>
            <person name="Brown D.W."/>
        </authorList>
    </citation>
    <scope>NUCLEOTIDE SEQUENCE</scope>
    <source>
        <strain evidence="2">NRRL 20472</strain>
    </source>
</reference>
<dbReference type="Gene3D" id="3.10.450.50">
    <property type="match status" value="1"/>
</dbReference>